<dbReference type="Pfam" id="PF16916">
    <property type="entry name" value="ZT_dimer"/>
    <property type="match status" value="1"/>
</dbReference>
<keyword evidence="7" id="KW-0406">Ion transport</keyword>
<dbReference type="OrthoDB" id="9809646at2"/>
<dbReference type="Pfam" id="PF01545">
    <property type="entry name" value="Cation_efflux"/>
    <property type="match status" value="1"/>
</dbReference>
<dbReference type="GO" id="GO:0005886">
    <property type="term" value="C:plasma membrane"/>
    <property type="evidence" value="ECO:0007669"/>
    <property type="project" value="TreeGrafter"/>
</dbReference>
<gene>
    <name evidence="12" type="ORF">DRV84_05035</name>
</gene>
<evidence type="ECO:0000313" key="12">
    <source>
        <dbReference type="EMBL" id="REC57951.1"/>
    </source>
</evidence>
<feature type="domain" description="Cation efflux protein transmembrane" evidence="10">
    <location>
        <begin position="23"/>
        <end position="212"/>
    </location>
</feature>
<protein>
    <submittedName>
        <fullName evidence="12">Cation transporter</fullName>
    </submittedName>
</protein>
<dbReference type="NCBIfam" id="TIGR01297">
    <property type="entry name" value="CDF"/>
    <property type="match status" value="1"/>
</dbReference>
<dbReference type="InterPro" id="IPR050681">
    <property type="entry name" value="CDF/SLC30A"/>
</dbReference>
<keyword evidence="3" id="KW-0813">Transport</keyword>
<dbReference type="Gene3D" id="1.20.1510.10">
    <property type="entry name" value="Cation efflux protein transmembrane domain"/>
    <property type="match status" value="1"/>
</dbReference>
<feature type="transmembrane region" description="Helical" evidence="9">
    <location>
        <begin position="119"/>
        <end position="143"/>
    </location>
</feature>
<dbReference type="SUPFAM" id="SSF160240">
    <property type="entry name" value="Cation efflux protein cytoplasmic domain-like"/>
    <property type="match status" value="1"/>
</dbReference>
<dbReference type="PANTHER" id="PTHR11562">
    <property type="entry name" value="CATION EFFLUX PROTEIN/ ZINC TRANSPORTER"/>
    <property type="match status" value="1"/>
</dbReference>
<dbReference type="InterPro" id="IPR036837">
    <property type="entry name" value="Cation_efflux_CTD_sf"/>
</dbReference>
<keyword evidence="6 9" id="KW-1133">Transmembrane helix</keyword>
<feature type="transmembrane region" description="Helical" evidence="9">
    <location>
        <begin position="88"/>
        <end position="107"/>
    </location>
</feature>
<sequence>MSGHGHHHHHHVDPAAGDARVGLAVGANLALTLAQVVAGVISGSLALVADAIHNLSDALSLGIALAARRIGRRPADAAMTFGYGRAEVVAALVNYTTLIVIAVWLLAEGVTRLVAPEPVAGWIVVIVAGLALAVDVATVALTWAMAKSSVNIRAAFLHNLSDALASVGVIVAGGLILAFGWHWIDAAVTLAIAAYILWQSALGLVPVVRILMLASPEGLDTEEVLGAMRGVAGVGDVHHLHLWRMQEHEAALEAHVVLDGTRPPQEVRLALRAMLEDRFGLAHSTLELETPETACAEPRAIGHPV</sequence>
<comment type="similarity">
    <text evidence="2">Belongs to the cation diffusion facilitator (CDF) transporter (TC 2.A.4) family. SLC30A subfamily.</text>
</comment>
<keyword evidence="13" id="KW-1185">Reference proteome</keyword>
<keyword evidence="5" id="KW-0862">Zinc</keyword>
<dbReference type="InterPro" id="IPR002524">
    <property type="entry name" value="Cation_efflux"/>
</dbReference>
<dbReference type="InterPro" id="IPR058533">
    <property type="entry name" value="Cation_efflux_TM"/>
</dbReference>
<keyword evidence="5" id="KW-0864">Zinc transport</keyword>
<comment type="caution">
    <text evidence="12">The sequence shown here is derived from an EMBL/GenBank/DDBJ whole genome shotgun (WGS) entry which is preliminary data.</text>
</comment>
<evidence type="ECO:0000259" key="11">
    <source>
        <dbReference type="Pfam" id="PF16916"/>
    </source>
</evidence>
<proteinExistence type="inferred from homology"/>
<keyword evidence="4 9" id="KW-0812">Transmembrane</keyword>
<evidence type="ECO:0000256" key="5">
    <source>
        <dbReference type="ARBA" id="ARBA00022906"/>
    </source>
</evidence>
<evidence type="ECO:0000256" key="9">
    <source>
        <dbReference type="SAM" id="Phobius"/>
    </source>
</evidence>
<evidence type="ECO:0000313" key="13">
    <source>
        <dbReference type="Proteomes" id="UP000257131"/>
    </source>
</evidence>
<dbReference type="PANTHER" id="PTHR11562:SF17">
    <property type="entry name" value="RE54080P-RELATED"/>
    <property type="match status" value="1"/>
</dbReference>
<feature type="transmembrane region" description="Helical" evidence="9">
    <location>
        <begin position="163"/>
        <end position="184"/>
    </location>
</feature>
<reference evidence="12 13" key="1">
    <citation type="journal article" date="2017" name="Int. J. Syst. Evol. Microbiol.">
        <title>Rhodosalinus sediminis gen. nov., sp. nov., isolated from marine saltern.</title>
        <authorList>
            <person name="Guo L.Y."/>
            <person name="Ling S.K."/>
            <person name="Li C.M."/>
            <person name="Chen G.J."/>
            <person name="Du Z.J."/>
        </authorList>
    </citation>
    <scope>NUCLEOTIDE SEQUENCE [LARGE SCALE GENOMIC DNA]</scope>
    <source>
        <strain evidence="12 13">WDN1C137</strain>
    </source>
</reference>
<comment type="subcellular location">
    <subcellularLocation>
        <location evidence="1">Membrane</location>
        <topology evidence="1">Multi-pass membrane protein</topology>
    </subcellularLocation>
</comment>
<dbReference type="SUPFAM" id="SSF161111">
    <property type="entry name" value="Cation efflux protein transmembrane domain-like"/>
    <property type="match status" value="1"/>
</dbReference>
<evidence type="ECO:0000256" key="1">
    <source>
        <dbReference type="ARBA" id="ARBA00004141"/>
    </source>
</evidence>
<evidence type="ECO:0000256" key="8">
    <source>
        <dbReference type="ARBA" id="ARBA00023136"/>
    </source>
</evidence>
<feature type="transmembrane region" description="Helical" evidence="9">
    <location>
        <begin position="21"/>
        <end position="41"/>
    </location>
</feature>
<dbReference type="GO" id="GO:0005385">
    <property type="term" value="F:zinc ion transmembrane transporter activity"/>
    <property type="evidence" value="ECO:0007669"/>
    <property type="project" value="TreeGrafter"/>
</dbReference>
<keyword evidence="8 9" id="KW-0472">Membrane</keyword>
<dbReference type="Proteomes" id="UP000257131">
    <property type="component" value="Unassembled WGS sequence"/>
</dbReference>
<evidence type="ECO:0000256" key="6">
    <source>
        <dbReference type="ARBA" id="ARBA00022989"/>
    </source>
</evidence>
<evidence type="ECO:0000259" key="10">
    <source>
        <dbReference type="Pfam" id="PF01545"/>
    </source>
</evidence>
<accession>A0A3D9BX57</accession>
<name>A0A3D9BX57_9RHOB</name>
<organism evidence="12 13">
    <name type="scientific">Rhodosalinus sediminis</name>
    <dbReference type="NCBI Taxonomy" id="1940533"/>
    <lineage>
        <taxon>Bacteria</taxon>
        <taxon>Pseudomonadati</taxon>
        <taxon>Pseudomonadota</taxon>
        <taxon>Alphaproteobacteria</taxon>
        <taxon>Rhodobacterales</taxon>
        <taxon>Paracoccaceae</taxon>
        <taxon>Rhodosalinus</taxon>
    </lineage>
</organism>
<evidence type="ECO:0000256" key="4">
    <source>
        <dbReference type="ARBA" id="ARBA00022692"/>
    </source>
</evidence>
<dbReference type="AlphaFoldDB" id="A0A3D9BX57"/>
<dbReference type="RefSeq" id="WP_115978788.1">
    <property type="nucleotide sequence ID" value="NZ_QOHR01000004.1"/>
</dbReference>
<dbReference type="InterPro" id="IPR027469">
    <property type="entry name" value="Cation_efflux_TMD_sf"/>
</dbReference>
<evidence type="ECO:0000256" key="7">
    <source>
        <dbReference type="ARBA" id="ARBA00023065"/>
    </source>
</evidence>
<dbReference type="EMBL" id="QOHR01000004">
    <property type="protein sequence ID" value="REC57951.1"/>
    <property type="molecule type" value="Genomic_DNA"/>
</dbReference>
<feature type="transmembrane region" description="Helical" evidence="9">
    <location>
        <begin position="190"/>
        <end position="212"/>
    </location>
</feature>
<evidence type="ECO:0000256" key="2">
    <source>
        <dbReference type="ARBA" id="ARBA00008873"/>
    </source>
</evidence>
<evidence type="ECO:0000256" key="3">
    <source>
        <dbReference type="ARBA" id="ARBA00022448"/>
    </source>
</evidence>
<dbReference type="InterPro" id="IPR027470">
    <property type="entry name" value="Cation_efflux_CTD"/>
</dbReference>
<feature type="domain" description="Cation efflux protein cytoplasmic" evidence="11">
    <location>
        <begin position="216"/>
        <end position="289"/>
    </location>
</feature>